<accession>A0A4Q2S7J2</accession>
<feature type="transmembrane region" description="Helical" evidence="1">
    <location>
        <begin position="119"/>
        <end position="147"/>
    </location>
</feature>
<reference evidence="2 3" key="1">
    <citation type="submission" date="2019-01" db="EMBL/GenBank/DDBJ databases">
        <title>Novel species of Nocardioides.</title>
        <authorList>
            <person name="Liu Q."/>
            <person name="Xin Y.-H."/>
        </authorList>
    </citation>
    <scope>NUCLEOTIDE SEQUENCE [LARGE SCALE GENOMIC DNA]</scope>
    <source>
        <strain evidence="2 3">CGMCC 4.6875</strain>
    </source>
</reference>
<evidence type="ECO:0000313" key="2">
    <source>
        <dbReference type="EMBL" id="RYB98649.1"/>
    </source>
</evidence>
<protein>
    <submittedName>
        <fullName evidence="2">Uncharacterized protein</fullName>
    </submittedName>
</protein>
<keyword evidence="3" id="KW-1185">Reference proteome</keyword>
<keyword evidence="1" id="KW-0472">Membrane</keyword>
<keyword evidence="1" id="KW-0812">Transmembrane</keyword>
<dbReference type="OrthoDB" id="4966926at2"/>
<dbReference type="Proteomes" id="UP000293291">
    <property type="component" value="Unassembled WGS sequence"/>
</dbReference>
<name>A0A4Q2S7J2_9ACTN</name>
<organism evidence="2 3">
    <name type="scientific">Nocardioides ganghwensis</name>
    <dbReference type="NCBI Taxonomy" id="252230"/>
    <lineage>
        <taxon>Bacteria</taxon>
        <taxon>Bacillati</taxon>
        <taxon>Actinomycetota</taxon>
        <taxon>Actinomycetes</taxon>
        <taxon>Propionibacteriales</taxon>
        <taxon>Nocardioidaceae</taxon>
        <taxon>Nocardioides</taxon>
    </lineage>
</organism>
<dbReference type="EMBL" id="SDWU01000022">
    <property type="protein sequence ID" value="RYB98649.1"/>
    <property type="molecule type" value="Genomic_DNA"/>
</dbReference>
<feature type="transmembrane region" description="Helical" evidence="1">
    <location>
        <begin position="88"/>
        <end position="107"/>
    </location>
</feature>
<sequence length="233" mass="23803">MLWEDVNTRSERTAAVVEPSGGAVRDRATVTTVRVLGVLAASTGVEHGLGEITQGRGAPASVVFESWPHVSAFDPLDGEPAMSLVPDLLVSGVASVLVALVLGVVACCCPRRPRSGRLLVGLSLLLLVVGGGFGPPLLGVLTGLLASRIGAPPSPQPGPAARLGASVWPWTLVAAAGSFLGLVPGMPLLYAATDRDISVVVASLTLAAFTATGLAMWTARARDRTDPSARSSR</sequence>
<comment type="caution">
    <text evidence="2">The sequence shown here is derived from an EMBL/GenBank/DDBJ whole genome shotgun (WGS) entry which is preliminary data.</text>
</comment>
<evidence type="ECO:0000256" key="1">
    <source>
        <dbReference type="SAM" id="Phobius"/>
    </source>
</evidence>
<gene>
    <name evidence="2" type="ORF">EUA07_17840</name>
</gene>
<proteinExistence type="predicted"/>
<evidence type="ECO:0000313" key="3">
    <source>
        <dbReference type="Proteomes" id="UP000293291"/>
    </source>
</evidence>
<feature type="transmembrane region" description="Helical" evidence="1">
    <location>
        <begin position="167"/>
        <end position="190"/>
    </location>
</feature>
<feature type="transmembrane region" description="Helical" evidence="1">
    <location>
        <begin position="197"/>
        <end position="217"/>
    </location>
</feature>
<dbReference type="RefSeq" id="WP_129456529.1">
    <property type="nucleotide sequence ID" value="NZ_JACXYX010000004.1"/>
</dbReference>
<dbReference type="AlphaFoldDB" id="A0A4Q2S7J2"/>
<keyword evidence="1" id="KW-1133">Transmembrane helix</keyword>